<comment type="subcellular location">
    <subcellularLocation>
        <location evidence="1">Cell inner membrane</location>
        <topology evidence="1">Multi-pass membrane protein</topology>
    </subcellularLocation>
</comment>
<dbReference type="GO" id="GO:0022857">
    <property type="term" value="F:transmembrane transporter activity"/>
    <property type="evidence" value="ECO:0007669"/>
    <property type="project" value="TreeGrafter"/>
</dbReference>
<reference evidence="11" key="1">
    <citation type="submission" date="2018-06" db="EMBL/GenBank/DDBJ databases">
        <title>Paenibacillus xerothermodurans sp. nov. an extremely dry heat resistant spore forming bacterium isolated from the soil of Cape Canaveral, Florida.</title>
        <authorList>
            <person name="Seuylemezian A."/>
            <person name="Kaur N."/>
            <person name="Patil P."/>
            <person name="Patil P."/>
            <person name="Mayilraj S."/>
            <person name="Vaishampayan P."/>
        </authorList>
    </citation>
    <scope>NUCLEOTIDE SEQUENCE [LARGE SCALE GENOMIC DNA]</scope>
    <source>
        <strain evidence="11">ATCC 27380</strain>
    </source>
</reference>
<evidence type="ECO:0000256" key="7">
    <source>
        <dbReference type="ARBA" id="ARBA00023136"/>
    </source>
</evidence>
<feature type="transmembrane region" description="Helical" evidence="9">
    <location>
        <begin position="88"/>
        <end position="109"/>
    </location>
</feature>
<evidence type="ECO:0000256" key="2">
    <source>
        <dbReference type="ARBA" id="ARBA00022448"/>
    </source>
</evidence>
<keyword evidence="4" id="KW-0997">Cell inner membrane</keyword>
<feature type="domain" description="Tripartite ATP-independent periplasmic transporters DctQ component" evidence="10">
    <location>
        <begin position="26"/>
        <end position="152"/>
    </location>
</feature>
<comment type="similarity">
    <text evidence="8">Belongs to the TRAP transporter small permease family.</text>
</comment>
<dbReference type="AlphaFoldDB" id="A0A2W1N548"/>
<dbReference type="PANTHER" id="PTHR35011">
    <property type="entry name" value="2,3-DIKETO-L-GULONATE TRAP TRANSPORTER SMALL PERMEASE PROTEIN YIAM"/>
    <property type="match status" value="1"/>
</dbReference>
<sequence length="166" mass="18873">MKALKRIALAIDSFVETFSLLALLSMILIVTLQVMTRKLFNFVLFWSEEITLLLLVWFSFLGIAIGFRERLHLAIDSFTGKFPANVNWVLDRVIYASTFAFGLYLVVYGTEFTVLMHESTLAATKLPNSLVYVIMPVTGGLVCIYSFLQFIGIDTRRHHGMEEGEH</sequence>
<keyword evidence="3" id="KW-1003">Cell membrane</keyword>
<dbReference type="PANTHER" id="PTHR35011:SF11">
    <property type="entry name" value="TRAP TRANSPORTER SMALL PERMEASE PROTEIN"/>
    <property type="match status" value="1"/>
</dbReference>
<dbReference type="EMBL" id="NHRJ02000013">
    <property type="protein sequence ID" value="PZE19819.1"/>
    <property type="molecule type" value="Genomic_DNA"/>
</dbReference>
<feature type="transmembrane region" description="Helical" evidence="9">
    <location>
        <begin position="50"/>
        <end position="67"/>
    </location>
</feature>
<keyword evidence="7 9" id="KW-0472">Membrane</keyword>
<feature type="transmembrane region" description="Helical" evidence="9">
    <location>
        <begin position="7"/>
        <end position="30"/>
    </location>
</feature>
<evidence type="ECO:0000256" key="3">
    <source>
        <dbReference type="ARBA" id="ARBA00022475"/>
    </source>
</evidence>
<organism evidence="11 12">
    <name type="scientific">Paenibacillus xerothermodurans</name>
    <dbReference type="NCBI Taxonomy" id="1977292"/>
    <lineage>
        <taxon>Bacteria</taxon>
        <taxon>Bacillati</taxon>
        <taxon>Bacillota</taxon>
        <taxon>Bacilli</taxon>
        <taxon>Bacillales</taxon>
        <taxon>Paenibacillaceae</taxon>
        <taxon>Paenibacillus</taxon>
    </lineage>
</organism>
<evidence type="ECO:0000313" key="12">
    <source>
        <dbReference type="Proteomes" id="UP000214746"/>
    </source>
</evidence>
<dbReference type="GO" id="GO:0015740">
    <property type="term" value="P:C4-dicarboxylate transport"/>
    <property type="evidence" value="ECO:0007669"/>
    <property type="project" value="TreeGrafter"/>
</dbReference>
<name>A0A2W1N548_PAEXE</name>
<protein>
    <submittedName>
        <fullName evidence="11">TRAP transporter small permease</fullName>
    </submittedName>
</protein>
<dbReference type="GO" id="GO:0005886">
    <property type="term" value="C:plasma membrane"/>
    <property type="evidence" value="ECO:0007669"/>
    <property type="project" value="UniProtKB-SubCell"/>
</dbReference>
<accession>A0A2W1N548</accession>
<evidence type="ECO:0000259" key="10">
    <source>
        <dbReference type="Pfam" id="PF04290"/>
    </source>
</evidence>
<evidence type="ECO:0000256" key="8">
    <source>
        <dbReference type="ARBA" id="ARBA00038436"/>
    </source>
</evidence>
<dbReference type="InterPro" id="IPR055348">
    <property type="entry name" value="DctQ"/>
</dbReference>
<gene>
    <name evidence="11" type="ORF">CBW46_016720</name>
</gene>
<keyword evidence="6 9" id="KW-1133">Transmembrane helix</keyword>
<keyword evidence="12" id="KW-1185">Reference proteome</keyword>
<evidence type="ECO:0000256" key="9">
    <source>
        <dbReference type="SAM" id="Phobius"/>
    </source>
</evidence>
<keyword evidence="5 9" id="KW-0812">Transmembrane</keyword>
<comment type="caution">
    <text evidence="11">The sequence shown here is derived from an EMBL/GenBank/DDBJ whole genome shotgun (WGS) entry which is preliminary data.</text>
</comment>
<evidence type="ECO:0000256" key="6">
    <source>
        <dbReference type="ARBA" id="ARBA00022989"/>
    </source>
</evidence>
<feature type="transmembrane region" description="Helical" evidence="9">
    <location>
        <begin position="129"/>
        <end position="148"/>
    </location>
</feature>
<dbReference type="Proteomes" id="UP000214746">
    <property type="component" value="Unassembled WGS sequence"/>
</dbReference>
<evidence type="ECO:0000313" key="11">
    <source>
        <dbReference type="EMBL" id="PZE19819.1"/>
    </source>
</evidence>
<dbReference type="InterPro" id="IPR007387">
    <property type="entry name" value="TRAP_DctQ"/>
</dbReference>
<proteinExistence type="inferred from homology"/>
<evidence type="ECO:0000256" key="1">
    <source>
        <dbReference type="ARBA" id="ARBA00004429"/>
    </source>
</evidence>
<evidence type="ECO:0000256" key="5">
    <source>
        <dbReference type="ARBA" id="ARBA00022692"/>
    </source>
</evidence>
<evidence type="ECO:0000256" key="4">
    <source>
        <dbReference type="ARBA" id="ARBA00022519"/>
    </source>
</evidence>
<dbReference type="Pfam" id="PF04290">
    <property type="entry name" value="DctQ"/>
    <property type="match status" value="1"/>
</dbReference>
<keyword evidence="2" id="KW-0813">Transport</keyword>
<dbReference type="OrthoDB" id="49066at2"/>